<feature type="compositionally biased region" description="Basic residues" evidence="5">
    <location>
        <begin position="1"/>
        <end position="16"/>
    </location>
</feature>
<accession>A0A7S3L4T4</accession>
<feature type="compositionally biased region" description="Basic and acidic residues" evidence="5">
    <location>
        <begin position="17"/>
        <end position="37"/>
    </location>
</feature>
<reference evidence="7" key="1">
    <citation type="submission" date="2021-01" db="EMBL/GenBank/DDBJ databases">
        <authorList>
            <person name="Corre E."/>
            <person name="Pelletier E."/>
            <person name="Niang G."/>
            <person name="Scheremetjew M."/>
            <person name="Finn R."/>
            <person name="Kale V."/>
            <person name="Holt S."/>
            <person name="Cochrane G."/>
            <person name="Meng A."/>
            <person name="Brown T."/>
            <person name="Cohen L."/>
        </authorList>
    </citation>
    <scope>NUCLEOTIDE SEQUENCE</scope>
    <source>
        <strain evidence="7">CCMP127</strain>
    </source>
</reference>
<keyword evidence="3" id="KW-0862">Zinc</keyword>
<dbReference type="InterPro" id="IPR002893">
    <property type="entry name" value="Znf_MYND"/>
</dbReference>
<dbReference type="SUPFAM" id="SSF144232">
    <property type="entry name" value="HIT/MYND zinc finger-like"/>
    <property type="match status" value="1"/>
</dbReference>
<evidence type="ECO:0000259" key="6">
    <source>
        <dbReference type="PROSITE" id="PS50865"/>
    </source>
</evidence>
<evidence type="ECO:0000256" key="3">
    <source>
        <dbReference type="ARBA" id="ARBA00022833"/>
    </source>
</evidence>
<proteinExistence type="predicted"/>
<dbReference type="GO" id="GO:0008270">
    <property type="term" value="F:zinc ion binding"/>
    <property type="evidence" value="ECO:0007669"/>
    <property type="project" value="UniProtKB-KW"/>
</dbReference>
<evidence type="ECO:0000256" key="5">
    <source>
        <dbReference type="SAM" id="MobiDB-lite"/>
    </source>
</evidence>
<organism evidence="7">
    <name type="scientific">Amphora coffeiformis</name>
    <dbReference type="NCBI Taxonomy" id="265554"/>
    <lineage>
        <taxon>Eukaryota</taxon>
        <taxon>Sar</taxon>
        <taxon>Stramenopiles</taxon>
        <taxon>Ochrophyta</taxon>
        <taxon>Bacillariophyta</taxon>
        <taxon>Bacillariophyceae</taxon>
        <taxon>Bacillariophycidae</taxon>
        <taxon>Thalassiophysales</taxon>
        <taxon>Catenulaceae</taxon>
        <taxon>Amphora</taxon>
    </lineage>
</organism>
<keyword evidence="1" id="KW-0479">Metal-binding</keyword>
<dbReference type="EMBL" id="HBIM01011030">
    <property type="protein sequence ID" value="CAE0411874.1"/>
    <property type="molecule type" value="Transcribed_RNA"/>
</dbReference>
<evidence type="ECO:0000256" key="2">
    <source>
        <dbReference type="ARBA" id="ARBA00022771"/>
    </source>
</evidence>
<gene>
    <name evidence="7" type="ORF">ACOF00016_LOCUS9159</name>
</gene>
<dbReference type="AlphaFoldDB" id="A0A7S3L4T4"/>
<protein>
    <recommendedName>
        <fullName evidence="6">MYND-type domain-containing protein</fullName>
    </recommendedName>
</protein>
<dbReference type="Pfam" id="PF01753">
    <property type="entry name" value="zf-MYND"/>
    <property type="match status" value="1"/>
</dbReference>
<keyword evidence="2 4" id="KW-0863">Zinc-finger</keyword>
<feature type="domain" description="MYND-type" evidence="6">
    <location>
        <begin position="394"/>
        <end position="440"/>
    </location>
</feature>
<dbReference type="Gene3D" id="6.10.140.2220">
    <property type="match status" value="1"/>
</dbReference>
<evidence type="ECO:0000313" key="7">
    <source>
        <dbReference type="EMBL" id="CAE0411874.1"/>
    </source>
</evidence>
<dbReference type="PROSITE" id="PS50865">
    <property type="entry name" value="ZF_MYND_2"/>
    <property type="match status" value="1"/>
</dbReference>
<name>A0A7S3L4T4_9STRA</name>
<evidence type="ECO:0000256" key="4">
    <source>
        <dbReference type="PROSITE-ProRule" id="PRU00134"/>
    </source>
</evidence>
<feature type="region of interest" description="Disordered" evidence="5">
    <location>
        <begin position="1"/>
        <end position="41"/>
    </location>
</feature>
<sequence length="457" mass="52959">MAKSKKKASKNTNKQKNRTDNGENDDKNGVNNDRTEDTTATENLDTMDWLRYCETKNDANGEPFLQLEYQPGDEMMKYLQRFLEESIATKQVVEIVYQIWQQTVLSTLLSSSKLWIKDTVTASDQRHMKEKLKLSRYKINFIMHHVVGAMLTSPEAKWKRLRDDLLQLCYQTLQLLPRLAESIPHHKTDIRRVIMHFEGKEFLASAACETWDTLYDFSIPIDPARFIPVLRRCAMLDILDKDWNMLGGWEDILKGLEAKCCLNGPVMRLPCDAVLHEHTTILRNARNSMQCKFFSVRFMRYTDDQAPQRWRYFPKCSAPACANIETPEKVHPFRCRKCWYFHYCSESCQEYCDNIMGLHPKFCGDTPASKAALCRKETETHLGWTDPMGDAIVCQACGTTEENIGSDGQMKRCSKCQKIYYCSRQCQEWDWRHGGHSGRCCPESILDGNSVLRSDLN</sequence>
<evidence type="ECO:0000256" key="1">
    <source>
        <dbReference type="ARBA" id="ARBA00022723"/>
    </source>
</evidence>